<evidence type="ECO:0000256" key="4">
    <source>
        <dbReference type="ARBA" id="ARBA00022679"/>
    </source>
</evidence>
<evidence type="ECO:0008006" key="10">
    <source>
        <dbReference type="Google" id="ProtNLM"/>
    </source>
</evidence>
<evidence type="ECO:0000256" key="1">
    <source>
        <dbReference type="ARBA" id="ARBA00004167"/>
    </source>
</evidence>
<gene>
    <name evidence="8" type="ORF">Vbra_22459</name>
</gene>
<keyword evidence="5" id="KW-0812">Transmembrane</keyword>
<feature type="non-terminal residue" evidence="8">
    <location>
        <position position="1"/>
    </location>
</feature>
<comment type="similarity">
    <text evidence="2">Belongs to the glycosyltransferase 92 family.</text>
</comment>
<dbReference type="InParanoid" id="A0A0G4H6U7"/>
<dbReference type="GO" id="GO:0016757">
    <property type="term" value="F:glycosyltransferase activity"/>
    <property type="evidence" value="ECO:0007669"/>
    <property type="project" value="UniProtKB-KW"/>
</dbReference>
<dbReference type="Pfam" id="PF01697">
    <property type="entry name" value="Glyco_transf_92"/>
    <property type="match status" value="1"/>
</dbReference>
<name>A0A0G4H6U7_VITBC</name>
<sequence length="424" mass="47176">YRAYWDTRMAEPSVRIIGMAPLNRTGPLAALDNLKCRLKMAAGKGEEGQTIVDAAAVTERLPEHHNKTYAAHFFFCGGSPAVRAPTEVELFFDVPSASRIEMPVRILSPSSGSPDSLLRELSVCVRPWWGVPKTLTRHPPGTGETPNASASAMEVYDDADALTEFVELWRLLGARFFTFYESVVPVSGAEVRLLEHYVREGLLEVVPYRLPSAVRPFHDVWDFAQNALVQDCYLRRMDSRYLALVDTDEFILPTDNATVSPGLPPPLPALMDSIRAQEVKAGNGAVGAFRFYTYFFFTEWPTDGPSSQLATQRFTRRTEHAGLIGKPKSRTKCIIMPRWVASMGIHNPQKMLGRRRSMMMPPTVAKLHHYRSALGAVNNNPMKTDFTDLFEAPPVIDSQALKYGRALQEAVRLTKRAMGGSGMG</sequence>
<keyword evidence="6" id="KW-1133">Transmembrane helix</keyword>
<comment type="subcellular location">
    <subcellularLocation>
        <location evidence="1">Membrane</location>
        <topology evidence="1">Single-pass membrane protein</topology>
    </subcellularLocation>
</comment>
<evidence type="ECO:0000256" key="7">
    <source>
        <dbReference type="ARBA" id="ARBA00023136"/>
    </source>
</evidence>
<keyword evidence="3" id="KW-0328">Glycosyltransferase</keyword>
<keyword evidence="9" id="KW-1185">Reference proteome</keyword>
<protein>
    <recommendedName>
        <fullName evidence="10">Glycosyltransferase family 92 protein</fullName>
    </recommendedName>
</protein>
<reference evidence="8 9" key="1">
    <citation type="submission" date="2014-11" db="EMBL/GenBank/DDBJ databases">
        <authorList>
            <person name="Zhu J."/>
            <person name="Qi W."/>
            <person name="Song R."/>
        </authorList>
    </citation>
    <scope>NUCLEOTIDE SEQUENCE [LARGE SCALE GENOMIC DNA]</scope>
</reference>
<dbReference type="GO" id="GO:0016020">
    <property type="term" value="C:membrane"/>
    <property type="evidence" value="ECO:0007669"/>
    <property type="project" value="UniProtKB-SubCell"/>
</dbReference>
<dbReference type="VEuPathDB" id="CryptoDB:Vbra_22459"/>
<dbReference type="PANTHER" id="PTHR21461">
    <property type="entry name" value="GLYCOSYLTRANSFERASE FAMILY 92 PROTEIN"/>
    <property type="match status" value="1"/>
</dbReference>
<evidence type="ECO:0000256" key="5">
    <source>
        <dbReference type="ARBA" id="ARBA00022692"/>
    </source>
</evidence>
<dbReference type="OrthoDB" id="2526284at2759"/>
<organism evidence="8 9">
    <name type="scientific">Vitrella brassicaformis (strain CCMP3155)</name>
    <dbReference type="NCBI Taxonomy" id="1169540"/>
    <lineage>
        <taxon>Eukaryota</taxon>
        <taxon>Sar</taxon>
        <taxon>Alveolata</taxon>
        <taxon>Colpodellida</taxon>
        <taxon>Vitrellaceae</taxon>
        <taxon>Vitrella</taxon>
    </lineage>
</organism>
<dbReference type="Proteomes" id="UP000041254">
    <property type="component" value="Unassembled WGS sequence"/>
</dbReference>
<proteinExistence type="inferred from homology"/>
<dbReference type="PANTHER" id="PTHR21461:SF40">
    <property type="entry name" value="GLYCOSYLTRANSFERASE FAMILY 92 PROTEIN"/>
    <property type="match status" value="1"/>
</dbReference>
<keyword evidence="7" id="KW-0472">Membrane</keyword>
<keyword evidence="4" id="KW-0808">Transferase</keyword>
<dbReference type="GO" id="GO:0005737">
    <property type="term" value="C:cytoplasm"/>
    <property type="evidence" value="ECO:0007669"/>
    <property type="project" value="TreeGrafter"/>
</dbReference>
<dbReference type="AlphaFoldDB" id="A0A0G4H6U7"/>
<dbReference type="InterPro" id="IPR008166">
    <property type="entry name" value="Glyco_transf_92"/>
</dbReference>
<evidence type="ECO:0000313" key="8">
    <source>
        <dbReference type="EMBL" id="CEM39577.1"/>
    </source>
</evidence>
<evidence type="ECO:0000256" key="3">
    <source>
        <dbReference type="ARBA" id="ARBA00022676"/>
    </source>
</evidence>
<evidence type="ECO:0000313" key="9">
    <source>
        <dbReference type="Proteomes" id="UP000041254"/>
    </source>
</evidence>
<dbReference type="EMBL" id="CDMY01001042">
    <property type="protein sequence ID" value="CEM39577.1"/>
    <property type="molecule type" value="Genomic_DNA"/>
</dbReference>
<accession>A0A0G4H6U7</accession>
<evidence type="ECO:0000256" key="6">
    <source>
        <dbReference type="ARBA" id="ARBA00022989"/>
    </source>
</evidence>
<evidence type="ECO:0000256" key="2">
    <source>
        <dbReference type="ARBA" id="ARBA00007647"/>
    </source>
</evidence>